<accession>A0A1G1T507</accession>
<dbReference type="Proteomes" id="UP000176294">
    <property type="component" value="Unassembled WGS sequence"/>
</dbReference>
<evidence type="ECO:0008006" key="3">
    <source>
        <dbReference type="Google" id="ProtNLM"/>
    </source>
</evidence>
<proteinExistence type="predicted"/>
<sequence length="200" mass="21808">MGWHGGYDANFSVLDRLTPHHRLLAQAELCQALRAQTADPRAVLGLGHLRSRASLPVLHDNLMSFGIYALGAIASIDPAALATDRVLALLSSNKLSEGQLYRLAIGLGTYFTRGQLDPRVPAQLLELVAHQQYLVRYHALAALRRLYHLPDPAAGNGVTITRADISRDTLFGYISTNGRAADFRRAQDLLQTQIQAATSS</sequence>
<reference evidence="1 2" key="1">
    <citation type="submission" date="2016-08" db="EMBL/GenBank/DDBJ databases">
        <title>Hymenobacter coccineus sp. nov., Hymenobacter lapidarius sp. nov. and Hymenobacter glacialis sp. nov., isolated from Antarctic soil.</title>
        <authorList>
            <person name="Sedlacek I."/>
            <person name="Kralova S."/>
            <person name="Kyrova K."/>
            <person name="Maslanova I."/>
            <person name="Stankova E."/>
            <person name="Vrbovska V."/>
            <person name="Nemec M."/>
            <person name="Bartak M."/>
            <person name="Svec P."/>
            <person name="Busse H.-J."/>
            <person name="Pantucek R."/>
        </authorList>
    </citation>
    <scope>NUCLEOTIDE SEQUENCE [LARGE SCALE GENOMIC DNA]</scope>
    <source>
        <strain evidence="1 2">CCM 8643</strain>
    </source>
</reference>
<comment type="caution">
    <text evidence="1">The sequence shown here is derived from an EMBL/GenBank/DDBJ whole genome shotgun (WGS) entry which is preliminary data.</text>
</comment>
<dbReference type="AlphaFoldDB" id="A0A1G1T507"/>
<gene>
    <name evidence="1" type="ORF">BEN47_14015</name>
</gene>
<keyword evidence="2" id="KW-1185">Reference proteome</keyword>
<name>A0A1G1T507_9BACT</name>
<evidence type="ECO:0000313" key="2">
    <source>
        <dbReference type="Proteomes" id="UP000176294"/>
    </source>
</evidence>
<evidence type="ECO:0000313" key="1">
    <source>
        <dbReference type="EMBL" id="OGX85961.1"/>
    </source>
</evidence>
<dbReference type="EMBL" id="MDZB01000101">
    <property type="protein sequence ID" value="OGX85961.1"/>
    <property type="molecule type" value="Genomic_DNA"/>
</dbReference>
<protein>
    <recommendedName>
        <fullName evidence="3">HEAT repeat domain-containing protein</fullName>
    </recommendedName>
</protein>
<organism evidence="1 2">
    <name type="scientific">Hymenobacter lapidarius</name>
    <dbReference type="NCBI Taxonomy" id="1908237"/>
    <lineage>
        <taxon>Bacteria</taxon>
        <taxon>Pseudomonadati</taxon>
        <taxon>Bacteroidota</taxon>
        <taxon>Cytophagia</taxon>
        <taxon>Cytophagales</taxon>
        <taxon>Hymenobacteraceae</taxon>
        <taxon>Hymenobacter</taxon>
    </lineage>
</organism>